<dbReference type="HOGENOM" id="CLU_1737821_0_0_5"/>
<dbReference type="STRING" id="215743.ROSMUCSMR3_02420"/>
<feature type="transmembrane region" description="Helical" evidence="1">
    <location>
        <begin position="68"/>
        <end position="86"/>
    </location>
</feature>
<name>A0A0A0HN98_9RHOB</name>
<protein>
    <submittedName>
        <fullName evidence="3">Tripartite tricarboxylate transporter TctB family</fullName>
    </submittedName>
</protein>
<dbReference type="InterPro" id="IPR009936">
    <property type="entry name" value="DUF1468"/>
</dbReference>
<keyword evidence="1" id="KW-1133">Transmembrane helix</keyword>
<dbReference type="PATRIC" id="fig|1288298.3.peg.790"/>
<feature type="transmembrane region" description="Helical" evidence="1">
    <location>
        <begin position="37"/>
        <end position="56"/>
    </location>
</feature>
<evidence type="ECO:0000259" key="2">
    <source>
        <dbReference type="Pfam" id="PF07331"/>
    </source>
</evidence>
<feature type="transmembrane region" description="Helical" evidence="1">
    <location>
        <begin position="7"/>
        <end position="25"/>
    </location>
</feature>
<sequence length="151" mass="16714">MRQWQHIIPSGAIAALGLWVCYVSFTQKPTQAFLFPRLISSVFVVLALWTFGRALLGLSRAGTGIGRTMFLNILPGLLVAAVYIFWAAEALGFYSGSALAFFTLLSLYDPASHGEVKSWVRRIVITAGFILVMYLLFAKLLSVFTPRGLFF</sequence>
<organism evidence="3 4">
    <name type="scientific">Roseovarius mucosus DSM 17069</name>
    <dbReference type="NCBI Taxonomy" id="1288298"/>
    <lineage>
        <taxon>Bacteria</taxon>
        <taxon>Pseudomonadati</taxon>
        <taxon>Pseudomonadota</taxon>
        <taxon>Alphaproteobacteria</taxon>
        <taxon>Rhodobacterales</taxon>
        <taxon>Roseobacteraceae</taxon>
        <taxon>Roseovarius</taxon>
    </lineage>
</organism>
<gene>
    <name evidence="3" type="ORF">rosmuc_00781</name>
</gene>
<feature type="transmembrane region" description="Helical" evidence="1">
    <location>
        <begin position="123"/>
        <end position="144"/>
    </location>
</feature>
<keyword evidence="1" id="KW-0812">Transmembrane</keyword>
<evidence type="ECO:0000313" key="4">
    <source>
        <dbReference type="Proteomes" id="UP000030021"/>
    </source>
</evidence>
<feature type="domain" description="DUF1468" evidence="2">
    <location>
        <begin position="13"/>
        <end position="146"/>
    </location>
</feature>
<proteinExistence type="predicted"/>
<dbReference type="AlphaFoldDB" id="A0A0A0HN98"/>
<dbReference type="eggNOG" id="ENOG502ZWK0">
    <property type="taxonomic scope" value="Bacteria"/>
</dbReference>
<dbReference type="Pfam" id="PF07331">
    <property type="entry name" value="TctB"/>
    <property type="match status" value="1"/>
</dbReference>
<keyword evidence="1" id="KW-0472">Membrane</keyword>
<accession>A0A0A0HN98</accession>
<feature type="transmembrane region" description="Helical" evidence="1">
    <location>
        <begin position="92"/>
        <end position="111"/>
    </location>
</feature>
<dbReference type="OrthoDB" id="7846871at2"/>
<reference evidence="3 4" key="1">
    <citation type="submission" date="2013-01" db="EMBL/GenBank/DDBJ databases">
        <authorList>
            <person name="Fiebig A."/>
            <person name="Goeker M."/>
            <person name="Klenk H.-P.P."/>
        </authorList>
    </citation>
    <scope>NUCLEOTIDE SEQUENCE [LARGE SCALE GENOMIC DNA]</scope>
    <source>
        <strain evidence="3 4">DSM 17069</strain>
    </source>
</reference>
<dbReference type="EMBL" id="AONH01000002">
    <property type="protein sequence ID" value="KGM89297.1"/>
    <property type="molecule type" value="Genomic_DNA"/>
</dbReference>
<comment type="caution">
    <text evidence="3">The sequence shown here is derived from an EMBL/GenBank/DDBJ whole genome shotgun (WGS) entry which is preliminary data.</text>
</comment>
<dbReference type="Proteomes" id="UP000030021">
    <property type="component" value="Unassembled WGS sequence"/>
</dbReference>
<dbReference type="RefSeq" id="WP_037270167.1">
    <property type="nucleotide sequence ID" value="NZ_KN293976.1"/>
</dbReference>
<evidence type="ECO:0000256" key="1">
    <source>
        <dbReference type="SAM" id="Phobius"/>
    </source>
</evidence>
<evidence type="ECO:0000313" key="3">
    <source>
        <dbReference type="EMBL" id="KGM89297.1"/>
    </source>
</evidence>